<dbReference type="Proteomes" id="UP000008311">
    <property type="component" value="Unassembled WGS sequence"/>
</dbReference>
<dbReference type="AlphaFoldDB" id="B9S1W9"/>
<dbReference type="EMBL" id="EQ973846">
    <property type="protein sequence ID" value="EEF42312.1"/>
    <property type="molecule type" value="Genomic_DNA"/>
</dbReference>
<organism evidence="2 3">
    <name type="scientific">Ricinus communis</name>
    <name type="common">Castor bean</name>
    <dbReference type="NCBI Taxonomy" id="3988"/>
    <lineage>
        <taxon>Eukaryota</taxon>
        <taxon>Viridiplantae</taxon>
        <taxon>Streptophyta</taxon>
        <taxon>Embryophyta</taxon>
        <taxon>Tracheophyta</taxon>
        <taxon>Spermatophyta</taxon>
        <taxon>Magnoliopsida</taxon>
        <taxon>eudicotyledons</taxon>
        <taxon>Gunneridae</taxon>
        <taxon>Pentapetalae</taxon>
        <taxon>rosids</taxon>
        <taxon>fabids</taxon>
        <taxon>Malpighiales</taxon>
        <taxon>Euphorbiaceae</taxon>
        <taxon>Acalyphoideae</taxon>
        <taxon>Acalypheae</taxon>
        <taxon>Ricinus</taxon>
    </lineage>
</organism>
<feature type="compositionally biased region" description="Basic residues" evidence="1">
    <location>
        <begin position="50"/>
        <end position="59"/>
    </location>
</feature>
<sequence>MRRVESVVQFQEVQQCHLDLPQPRRKFDNRRHQGISLQDTKLGPVLPHQPKNKPKLVLY</sequence>
<proteinExistence type="predicted"/>
<reference evidence="3" key="1">
    <citation type="journal article" date="2010" name="Nat. Biotechnol.">
        <title>Draft genome sequence of the oilseed species Ricinus communis.</title>
        <authorList>
            <person name="Chan A.P."/>
            <person name="Crabtree J."/>
            <person name="Zhao Q."/>
            <person name="Lorenzi H."/>
            <person name="Orvis J."/>
            <person name="Puiu D."/>
            <person name="Melake-Berhan A."/>
            <person name="Jones K.M."/>
            <person name="Redman J."/>
            <person name="Chen G."/>
            <person name="Cahoon E.B."/>
            <person name="Gedil M."/>
            <person name="Stanke M."/>
            <person name="Haas B.J."/>
            <person name="Wortman J.R."/>
            <person name="Fraser-Liggett C.M."/>
            <person name="Ravel J."/>
            <person name="Rabinowicz P.D."/>
        </authorList>
    </citation>
    <scope>NUCLEOTIDE SEQUENCE [LARGE SCALE GENOMIC DNA]</scope>
    <source>
        <strain evidence="3">cv. Hale</strain>
    </source>
</reference>
<protein>
    <submittedName>
        <fullName evidence="2">Uncharacterized protein</fullName>
    </submittedName>
</protein>
<name>B9S1W9_RICCO</name>
<evidence type="ECO:0000256" key="1">
    <source>
        <dbReference type="SAM" id="MobiDB-lite"/>
    </source>
</evidence>
<dbReference type="InParanoid" id="B9S1W9"/>
<feature type="region of interest" description="Disordered" evidence="1">
    <location>
        <begin position="21"/>
        <end position="59"/>
    </location>
</feature>
<evidence type="ECO:0000313" key="2">
    <source>
        <dbReference type="EMBL" id="EEF42312.1"/>
    </source>
</evidence>
<gene>
    <name evidence="2" type="ORF">RCOM_1323600</name>
</gene>
<evidence type="ECO:0000313" key="3">
    <source>
        <dbReference type="Proteomes" id="UP000008311"/>
    </source>
</evidence>
<accession>B9S1W9</accession>
<feature type="compositionally biased region" description="Basic residues" evidence="1">
    <location>
        <begin position="23"/>
        <end position="33"/>
    </location>
</feature>
<keyword evidence="3" id="KW-1185">Reference proteome</keyword>